<evidence type="ECO:0000313" key="3">
    <source>
        <dbReference type="Proteomes" id="UP000236546"/>
    </source>
</evidence>
<evidence type="ECO:0008006" key="4">
    <source>
        <dbReference type="Google" id="ProtNLM"/>
    </source>
</evidence>
<dbReference type="OrthoDB" id="3584383at2759"/>
<proteinExistence type="predicted"/>
<gene>
    <name evidence="2" type="ORF">TGAMA5MH_04377</name>
</gene>
<protein>
    <recommendedName>
        <fullName evidence="4">Secreted protein</fullName>
    </recommendedName>
</protein>
<name>A0A2K0TEY8_9HYPO</name>
<feature type="chain" id="PRO_5014395655" description="Secreted protein" evidence="1">
    <location>
        <begin position="26"/>
        <end position="101"/>
    </location>
</feature>
<dbReference type="Proteomes" id="UP000236546">
    <property type="component" value="Unassembled WGS sequence"/>
</dbReference>
<reference evidence="2 3" key="1">
    <citation type="submission" date="2017-02" db="EMBL/GenBank/DDBJ databases">
        <title>Genomes of Trichoderma spp. with biocontrol activity.</title>
        <authorList>
            <person name="Gardiner D."/>
            <person name="Kazan K."/>
            <person name="Vos C."/>
            <person name="Harvey P."/>
        </authorList>
    </citation>
    <scope>NUCLEOTIDE SEQUENCE [LARGE SCALE GENOMIC DNA]</scope>
    <source>
        <strain evidence="2 3">A5MH</strain>
    </source>
</reference>
<feature type="signal peptide" evidence="1">
    <location>
        <begin position="1"/>
        <end position="25"/>
    </location>
</feature>
<accession>A0A2K0TEY8</accession>
<dbReference type="EMBL" id="MTYH01000036">
    <property type="protein sequence ID" value="PNP44092.1"/>
    <property type="molecule type" value="Genomic_DNA"/>
</dbReference>
<comment type="caution">
    <text evidence="2">The sequence shown here is derived from an EMBL/GenBank/DDBJ whole genome shotgun (WGS) entry which is preliminary data.</text>
</comment>
<keyword evidence="1" id="KW-0732">Signal</keyword>
<evidence type="ECO:0000313" key="2">
    <source>
        <dbReference type="EMBL" id="PNP44092.1"/>
    </source>
</evidence>
<sequence>MMLTNFNVLSVAACAAAYLAMPVAARTWAGSVDMEQACSEQYGGGWTAKLSGSSGNDWACVDGSGNSKSINVDAYCSQTYGNAAYADPQGGGASDWGCYWR</sequence>
<organism evidence="2 3">
    <name type="scientific">Trichoderma gamsii</name>
    <dbReference type="NCBI Taxonomy" id="398673"/>
    <lineage>
        <taxon>Eukaryota</taxon>
        <taxon>Fungi</taxon>
        <taxon>Dikarya</taxon>
        <taxon>Ascomycota</taxon>
        <taxon>Pezizomycotina</taxon>
        <taxon>Sordariomycetes</taxon>
        <taxon>Hypocreomycetidae</taxon>
        <taxon>Hypocreales</taxon>
        <taxon>Hypocreaceae</taxon>
        <taxon>Trichoderma</taxon>
    </lineage>
</organism>
<evidence type="ECO:0000256" key="1">
    <source>
        <dbReference type="SAM" id="SignalP"/>
    </source>
</evidence>
<dbReference type="AlphaFoldDB" id="A0A2K0TEY8"/>